<sequence length="146" mass="15895">MEYTLTAILHVLENALVEKAVSKVKRDFAADREMRSLRIQTVLKAIEGSFEEKATNKSLAKTRFVAGQALLDRGMAVSPDNVLGQGIKGGFLGIFAGIGKYLENTLDEDDYAKIVENMNLTASSKAILMLGGSIGQIFINQPDLFV</sequence>
<evidence type="ECO:0000313" key="1">
    <source>
        <dbReference type="EMBL" id="KKT51783.1"/>
    </source>
</evidence>
<protein>
    <submittedName>
        <fullName evidence="1">Uncharacterized protein</fullName>
    </submittedName>
</protein>
<comment type="caution">
    <text evidence="1">The sequence shown here is derived from an EMBL/GenBank/DDBJ whole genome shotgun (WGS) entry which is preliminary data.</text>
</comment>
<name>A0A0G1HYX9_9BACT</name>
<evidence type="ECO:0000313" key="2">
    <source>
        <dbReference type="Proteomes" id="UP000034006"/>
    </source>
</evidence>
<dbReference type="Proteomes" id="UP000034006">
    <property type="component" value="Unassembled WGS sequence"/>
</dbReference>
<accession>A0A0G1HYX9</accession>
<dbReference type="AlphaFoldDB" id="A0A0G1HYX9"/>
<proteinExistence type="predicted"/>
<gene>
    <name evidence="1" type="ORF">UW44_C0008G0105</name>
</gene>
<dbReference type="EMBL" id="LCIH01000008">
    <property type="protein sequence ID" value="KKT51783.1"/>
    <property type="molecule type" value="Genomic_DNA"/>
</dbReference>
<reference evidence="1 2" key="1">
    <citation type="journal article" date="2015" name="Nature">
        <title>rRNA introns, odd ribosomes, and small enigmatic genomes across a large radiation of phyla.</title>
        <authorList>
            <person name="Brown C.T."/>
            <person name="Hug L.A."/>
            <person name="Thomas B.C."/>
            <person name="Sharon I."/>
            <person name="Castelle C.J."/>
            <person name="Singh A."/>
            <person name="Wilkins M.J."/>
            <person name="Williams K.H."/>
            <person name="Banfield J.F."/>
        </authorList>
    </citation>
    <scope>NUCLEOTIDE SEQUENCE [LARGE SCALE GENOMIC DNA]</scope>
</reference>
<organism evidence="1 2">
    <name type="scientific">Candidatus Collierbacteria bacterium GW2011_GWB2_44_22</name>
    <dbReference type="NCBI Taxonomy" id="1618387"/>
    <lineage>
        <taxon>Bacteria</taxon>
        <taxon>Candidatus Collieribacteriota</taxon>
    </lineage>
</organism>